<gene>
    <name evidence="1" type="ORF">AFI02nite_24840</name>
    <name evidence="2" type="ORF">GNP88_08295</name>
</gene>
<evidence type="ECO:0000313" key="1">
    <source>
        <dbReference type="EMBL" id="GEK14448.1"/>
    </source>
</evidence>
<dbReference type="AlphaFoldDB" id="A0A1B9P591"/>
<dbReference type="Proteomes" id="UP000321787">
    <property type="component" value="Unassembled WGS sequence"/>
</dbReference>
<evidence type="ECO:0000313" key="2">
    <source>
        <dbReference type="EMBL" id="MUK49179.1"/>
    </source>
</evidence>
<dbReference type="RefSeq" id="WP_011262818.1">
    <property type="nucleotide sequence ID" value="NZ_BJTZ01000015.1"/>
</dbReference>
<dbReference type="EMBL" id="WOBN01000013">
    <property type="protein sequence ID" value="MUK49179.1"/>
    <property type="molecule type" value="Genomic_DNA"/>
</dbReference>
<dbReference type="Pfam" id="PF10678">
    <property type="entry name" value="DUF2492"/>
    <property type="match status" value="1"/>
</dbReference>
<accession>A0A1B9P591</accession>
<sequence length="80" mass="9084">MKQDIHGHVVLNILIDSKEPLPRAQLEEKIESEFGSEVCFHTCSQQDLTLAELLDFLLSKKKIVATEEGLTANPERMCHH</sequence>
<dbReference type="InterPro" id="IPR019620">
    <property type="entry name" value="Metal-bd_prot_put"/>
</dbReference>
<reference evidence="1 3" key="1">
    <citation type="submission" date="2019-07" db="EMBL/GenBank/DDBJ databases">
        <title>Whole genome shotgun sequence of Aliivibrio fischeri NBRC 101058.</title>
        <authorList>
            <person name="Hosoyama A."/>
            <person name="Uohara A."/>
            <person name="Ohji S."/>
            <person name="Ichikawa N."/>
        </authorList>
    </citation>
    <scope>NUCLEOTIDE SEQUENCE [LARGE SCALE GENOMIC DNA]</scope>
    <source>
        <strain evidence="1 3">NBRC 101058</strain>
    </source>
</reference>
<dbReference type="EMBL" id="BJTZ01000015">
    <property type="protein sequence ID" value="GEK14448.1"/>
    <property type="molecule type" value="Genomic_DNA"/>
</dbReference>
<comment type="caution">
    <text evidence="1">The sequence shown here is derived from an EMBL/GenBank/DDBJ whole genome shotgun (WGS) entry which is preliminary data.</text>
</comment>
<dbReference type="GeneID" id="54165187"/>
<dbReference type="NCBIfam" id="TIGR03853">
    <property type="entry name" value="matur_matur"/>
    <property type="match status" value="1"/>
</dbReference>
<dbReference type="OMA" id="HEVLHMM"/>
<organism evidence="1 3">
    <name type="scientific">Aliivibrio fischeri</name>
    <name type="common">Vibrio fischeri</name>
    <dbReference type="NCBI Taxonomy" id="668"/>
    <lineage>
        <taxon>Bacteria</taxon>
        <taxon>Pseudomonadati</taxon>
        <taxon>Pseudomonadota</taxon>
        <taxon>Gammaproteobacteria</taxon>
        <taxon>Vibrionales</taxon>
        <taxon>Vibrionaceae</taxon>
        <taxon>Aliivibrio</taxon>
    </lineage>
</organism>
<reference evidence="2 4" key="2">
    <citation type="submission" date="2019-11" db="EMBL/GenBank/DDBJ databases">
        <title>Using colonization assays and comparative genomics to discover symbiosis behaviors and factors in Vibrio fischeri.</title>
        <authorList>
            <person name="Bongrand C."/>
            <person name="Moriano-Gutierrez S."/>
            <person name="Arevalo P."/>
            <person name="Mcfall-Ngai M."/>
            <person name="Visick K."/>
            <person name="Polz M.F."/>
            <person name="Ruby E.G."/>
        </authorList>
    </citation>
    <scope>NUCLEOTIDE SEQUENCE [LARGE SCALE GENOMIC DNA]</scope>
    <source>
        <strain evidence="4">emors.4.1</strain>
        <strain evidence="2">Emors.4.1</strain>
    </source>
</reference>
<protein>
    <submittedName>
        <fullName evidence="2">DUF2492 family protein</fullName>
    </submittedName>
</protein>
<evidence type="ECO:0000313" key="3">
    <source>
        <dbReference type="Proteomes" id="UP000321787"/>
    </source>
</evidence>
<evidence type="ECO:0000313" key="4">
    <source>
        <dbReference type="Proteomes" id="UP000448038"/>
    </source>
</evidence>
<proteinExistence type="predicted"/>
<dbReference type="Proteomes" id="UP000448038">
    <property type="component" value="Unassembled WGS sequence"/>
</dbReference>
<name>A0A1B9P591_ALIFS</name>